<dbReference type="PANTHER" id="PTHR10039:SF14">
    <property type="entry name" value="NACHT DOMAIN-CONTAINING PROTEIN"/>
    <property type="match status" value="1"/>
</dbReference>
<evidence type="ECO:0000313" key="2">
    <source>
        <dbReference type="EMBL" id="KAL1594091.1"/>
    </source>
</evidence>
<keyword evidence="1" id="KW-0040">ANK repeat</keyword>
<organism evidence="2 3">
    <name type="scientific">Nothophoma quercina</name>
    <dbReference type="NCBI Taxonomy" id="749835"/>
    <lineage>
        <taxon>Eukaryota</taxon>
        <taxon>Fungi</taxon>
        <taxon>Dikarya</taxon>
        <taxon>Ascomycota</taxon>
        <taxon>Pezizomycotina</taxon>
        <taxon>Dothideomycetes</taxon>
        <taxon>Pleosporomycetidae</taxon>
        <taxon>Pleosporales</taxon>
        <taxon>Pleosporineae</taxon>
        <taxon>Didymellaceae</taxon>
        <taxon>Nothophoma</taxon>
    </lineage>
</organism>
<gene>
    <name evidence="2" type="ORF">SLS59_008924</name>
</gene>
<keyword evidence="3" id="KW-1185">Reference proteome</keyword>
<accession>A0ABR3QPM1</accession>
<dbReference type="PANTHER" id="PTHR10039">
    <property type="entry name" value="AMELOGENIN"/>
    <property type="match status" value="1"/>
</dbReference>
<proteinExistence type="predicted"/>
<protein>
    <recommendedName>
        <fullName evidence="4">Ankyrin repeat protein</fullName>
    </recommendedName>
</protein>
<dbReference type="PROSITE" id="PS50088">
    <property type="entry name" value="ANK_REPEAT"/>
    <property type="match status" value="1"/>
</dbReference>
<feature type="repeat" description="ANK" evidence="1">
    <location>
        <begin position="242"/>
        <end position="268"/>
    </location>
</feature>
<dbReference type="InterPro" id="IPR036770">
    <property type="entry name" value="Ankyrin_rpt-contain_sf"/>
</dbReference>
<sequence>MIKLFQWILFARRPLSAQELRDALAADAKMDCTSLTELRSQESWSETLADFERYVKYISKGLVEFHSRDIWELYEPGGEDSDREAQLIHQSVADFLLEKYLVTTEQNGAAAGHLQISRSCLKYLCLEDVLEKSHLQRGALSSAFPLAPYAVRYVFEHIKNVEQAGVDQIDLLSTIRWRPHSAHVQKLAELWKHLNPDNIGTPIGWPFAGSSEFHVLAALGSKSALITLLSNHNGAIHSKDSSGNTPLHIAIREGHHDAALVLLDQSSEWHQHIDRDGEANTSSAEHSIPCESRRVDINAENEDGDTALNIAVATRADAVVFRLIDAGAWPKYMGQEHMLVFHAISSEDMPLLTKLISKEIDLHGAVYFAIKFGSPQHVISALLKAGADTAKALDFHRISTAEEDDSDSEDEDDSSYSLQGKSTLILITKIIIH</sequence>
<dbReference type="Proteomes" id="UP001521222">
    <property type="component" value="Unassembled WGS sequence"/>
</dbReference>
<evidence type="ECO:0000313" key="3">
    <source>
        <dbReference type="Proteomes" id="UP001521222"/>
    </source>
</evidence>
<dbReference type="PRINTS" id="PR01415">
    <property type="entry name" value="ANKYRIN"/>
</dbReference>
<evidence type="ECO:0008006" key="4">
    <source>
        <dbReference type="Google" id="ProtNLM"/>
    </source>
</evidence>
<dbReference type="InterPro" id="IPR002110">
    <property type="entry name" value="Ankyrin_rpt"/>
</dbReference>
<reference evidence="2 3" key="1">
    <citation type="submission" date="2024-02" db="EMBL/GenBank/DDBJ databases">
        <title>De novo assembly and annotation of 12 fungi associated with fruit tree decline syndrome in Ontario, Canada.</title>
        <authorList>
            <person name="Sulman M."/>
            <person name="Ellouze W."/>
            <person name="Ilyukhin E."/>
        </authorList>
    </citation>
    <scope>NUCLEOTIDE SEQUENCE [LARGE SCALE GENOMIC DNA]</scope>
    <source>
        <strain evidence="2 3">M97-236</strain>
    </source>
</reference>
<dbReference type="Pfam" id="PF12796">
    <property type="entry name" value="Ank_2"/>
    <property type="match status" value="1"/>
</dbReference>
<name>A0ABR3QPM1_9PLEO</name>
<dbReference type="SMART" id="SM00248">
    <property type="entry name" value="ANK"/>
    <property type="match status" value="3"/>
</dbReference>
<dbReference type="PROSITE" id="PS50297">
    <property type="entry name" value="ANK_REP_REGION"/>
    <property type="match status" value="1"/>
</dbReference>
<comment type="caution">
    <text evidence="2">The sequence shown here is derived from an EMBL/GenBank/DDBJ whole genome shotgun (WGS) entry which is preliminary data.</text>
</comment>
<evidence type="ECO:0000256" key="1">
    <source>
        <dbReference type="PROSITE-ProRule" id="PRU00023"/>
    </source>
</evidence>
<dbReference type="EMBL" id="JAKIXB020000037">
    <property type="protein sequence ID" value="KAL1594091.1"/>
    <property type="molecule type" value="Genomic_DNA"/>
</dbReference>
<dbReference type="Gene3D" id="1.25.40.20">
    <property type="entry name" value="Ankyrin repeat-containing domain"/>
    <property type="match status" value="1"/>
</dbReference>
<dbReference type="SUPFAM" id="SSF48403">
    <property type="entry name" value="Ankyrin repeat"/>
    <property type="match status" value="1"/>
</dbReference>